<dbReference type="Gene3D" id="2.30.30.140">
    <property type="match status" value="1"/>
</dbReference>
<keyword evidence="5" id="KW-0539">Nucleus</keyword>
<dbReference type="InterPro" id="IPR053820">
    <property type="entry name" value="MSL3_chromo-like"/>
</dbReference>
<proteinExistence type="predicted"/>
<dbReference type="GO" id="GO:0006355">
    <property type="term" value="P:regulation of DNA-templated transcription"/>
    <property type="evidence" value="ECO:0007669"/>
    <property type="project" value="InterPro"/>
</dbReference>
<dbReference type="InterPro" id="IPR038217">
    <property type="entry name" value="MRG_C_sf"/>
</dbReference>
<dbReference type="GO" id="GO:0005634">
    <property type="term" value="C:nucleus"/>
    <property type="evidence" value="ECO:0007669"/>
    <property type="project" value="UniProtKB-SubCell"/>
</dbReference>
<gene>
    <name evidence="9" type="ORF">R5R35_006310</name>
</gene>
<dbReference type="EMBL" id="JAZDUA010000292">
    <property type="protein sequence ID" value="KAK7861938.1"/>
    <property type="molecule type" value="Genomic_DNA"/>
</dbReference>
<comment type="caution">
    <text evidence="9">The sequence shown here is derived from an EMBL/GenBank/DDBJ whole genome shotgun (WGS) entry which is preliminary data.</text>
</comment>
<name>A0AAN9VDV1_9ORTH</name>
<evidence type="ECO:0000259" key="8">
    <source>
        <dbReference type="Pfam" id="PF22732"/>
    </source>
</evidence>
<keyword evidence="4" id="KW-0804">Transcription</keyword>
<evidence type="ECO:0000256" key="2">
    <source>
        <dbReference type="ARBA" id="ARBA00022853"/>
    </source>
</evidence>
<feature type="compositionally biased region" description="Polar residues" evidence="6">
    <location>
        <begin position="89"/>
        <end position="100"/>
    </location>
</feature>
<feature type="domain" description="MRG" evidence="7">
    <location>
        <begin position="153"/>
        <end position="311"/>
    </location>
</feature>
<evidence type="ECO:0000259" key="7">
    <source>
        <dbReference type="Pfam" id="PF05712"/>
    </source>
</evidence>
<dbReference type="InterPro" id="IPR026541">
    <property type="entry name" value="MRG_dom"/>
</dbReference>
<evidence type="ECO:0000256" key="6">
    <source>
        <dbReference type="SAM" id="MobiDB-lite"/>
    </source>
</evidence>
<dbReference type="PANTHER" id="PTHR10880:SF48">
    <property type="entry name" value="MORTALITY FACTOR 4 LIKE 2"/>
    <property type="match status" value="1"/>
</dbReference>
<dbReference type="Pfam" id="PF05712">
    <property type="entry name" value="MRG"/>
    <property type="match status" value="1"/>
</dbReference>
<accession>A0AAN9VDV1</accession>
<keyword evidence="3" id="KW-0805">Transcription regulation</keyword>
<dbReference type="Gene3D" id="1.10.274.30">
    <property type="entry name" value="MRG domain"/>
    <property type="match status" value="1"/>
</dbReference>
<comment type="subcellular location">
    <subcellularLocation>
        <location evidence="1">Nucleus</location>
    </subcellularLocation>
</comment>
<protein>
    <recommendedName>
        <fullName evidence="11">MRG domain-containing protein</fullName>
    </recommendedName>
</protein>
<evidence type="ECO:0008006" key="11">
    <source>
        <dbReference type="Google" id="ProtNLM"/>
    </source>
</evidence>
<dbReference type="AlphaFoldDB" id="A0AAN9VDV1"/>
<dbReference type="Proteomes" id="UP001378592">
    <property type="component" value="Unassembled WGS sequence"/>
</dbReference>
<evidence type="ECO:0000256" key="4">
    <source>
        <dbReference type="ARBA" id="ARBA00023163"/>
    </source>
</evidence>
<dbReference type="Pfam" id="PF22732">
    <property type="entry name" value="MSL3_chromo-like"/>
    <property type="match status" value="1"/>
</dbReference>
<reference evidence="9 10" key="1">
    <citation type="submission" date="2024-03" db="EMBL/GenBank/DDBJ databases">
        <title>The genome assembly and annotation of the cricket Gryllus longicercus Weissman &amp; Gray.</title>
        <authorList>
            <person name="Szrajer S."/>
            <person name="Gray D."/>
            <person name="Ylla G."/>
        </authorList>
    </citation>
    <scope>NUCLEOTIDE SEQUENCE [LARGE SCALE GENOMIC DNA]</scope>
    <source>
        <strain evidence="9">DAG 2021-001</strain>
        <tissue evidence="9">Whole body minus gut</tissue>
    </source>
</reference>
<dbReference type="GO" id="GO:0006325">
    <property type="term" value="P:chromatin organization"/>
    <property type="evidence" value="ECO:0007669"/>
    <property type="project" value="UniProtKB-KW"/>
</dbReference>
<dbReference type="PROSITE" id="PS51640">
    <property type="entry name" value="MRG"/>
    <property type="match status" value="1"/>
</dbReference>
<evidence type="ECO:0000256" key="5">
    <source>
        <dbReference type="ARBA" id="ARBA00023242"/>
    </source>
</evidence>
<keyword evidence="10" id="KW-1185">Reference proteome</keyword>
<dbReference type="PIRSF" id="PIRSF038133">
    <property type="entry name" value="HAT_Nua4_EAF3/MRG15"/>
    <property type="match status" value="1"/>
</dbReference>
<feature type="domain" description="MSL3 chromodomain-like" evidence="8">
    <location>
        <begin position="6"/>
        <end position="73"/>
    </location>
</feature>
<dbReference type="SUPFAM" id="SSF54160">
    <property type="entry name" value="Chromo domain-like"/>
    <property type="match status" value="1"/>
</dbReference>
<organism evidence="9 10">
    <name type="scientific">Gryllus longicercus</name>
    <dbReference type="NCBI Taxonomy" id="2509291"/>
    <lineage>
        <taxon>Eukaryota</taxon>
        <taxon>Metazoa</taxon>
        <taxon>Ecdysozoa</taxon>
        <taxon>Arthropoda</taxon>
        <taxon>Hexapoda</taxon>
        <taxon>Insecta</taxon>
        <taxon>Pterygota</taxon>
        <taxon>Neoptera</taxon>
        <taxon>Polyneoptera</taxon>
        <taxon>Orthoptera</taxon>
        <taxon>Ensifera</taxon>
        <taxon>Gryllidea</taxon>
        <taxon>Grylloidea</taxon>
        <taxon>Gryllidae</taxon>
        <taxon>Gryllinae</taxon>
        <taxon>Gryllus</taxon>
    </lineage>
</organism>
<sequence length="328" mass="38427">MPRPKFSVGEKVLCSHNTMLYNAICLATVVKIDGNLYLIHYQVKQPEIPDEWVHESRILEYNEANIKKQKELQTLRTKSNRQKRRKSLQESTPGFQNTSNMRRRKTQSFGSPCSFEHGYRLRGSGDVEKLERVAFKVENPFPHVYNEGYCFEENNFVCRIKAKVTIPPELRPVLLDDWDRICRQKHLVILPSKPNVSEILENYLQHESSSSNIDGLEFVRIIEKYFNALLGSRLLYKFERLQYADILKTHPDLPMSKIYGAIHLLRSFVKIESVLQTLPLDRENEHDAEHLLRHVHGIMNFIGRENVLHFCEYDASPPEYRRQFVGAD</sequence>
<evidence type="ECO:0000313" key="9">
    <source>
        <dbReference type="EMBL" id="KAK7861938.1"/>
    </source>
</evidence>
<evidence type="ECO:0000313" key="10">
    <source>
        <dbReference type="Proteomes" id="UP001378592"/>
    </source>
</evidence>
<feature type="region of interest" description="Disordered" evidence="6">
    <location>
        <begin position="76"/>
        <end position="111"/>
    </location>
</feature>
<dbReference type="GO" id="GO:0035267">
    <property type="term" value="C:NuA4 histone acetyltransferase complex"/>
    <property type="evidence" value="ECO:0007669"/>
    <property type="project" value="TreeGrafter"/>
</dbReference>
<evidence type="ECO:0000256" key="1">
    <source>
        <dbReference type="ARBA" id="ARBA00004123"/>
    </source>
</evidence>
<dbReference type="InterPro" id="IPR008676">
    <property type="entry name" value="MRG"/>
</dbReference>
<dbReference type="InterPro" id="IPR016197">
    <property type="entry name" value="Chromo-like_dom_sf"/>
</dbReference>
<evidence type="ECO:0000256" key="3">
    <source>
        <dbReference type="ARBA" id="ARBA00023015"/>
    </source>
</evidence>
<keyword evidence="2" id="KW-0156">Chromatin regulator</keyword>
<dbReference type="PANTHER" id="PTHR10880">
    <property type="entry name" value="MORTALITY FACTOR 4-LIKE PROTEIN"/>
    <property type="match status" value="1"/>
</dbReference>